<dbReference type="PANTHER" id="PTHR21337:SF0">
    <property type="entry name" value="PHOSPHO-2-DEHYDRO-3-DEOXYHEPTONATE ALDOLASE"/>
    <property type="match status" value="1"/>
</dbReference>
<feature type="binding site" evidence="3">
    <location>
        <position position="353"/>
    </location>
    <ligand>
        <name>Mn(2+)</name>
        <dbReference type="ChEBI" id="CHEBI:29035"/>
    </ligand>
</feature>
<dbReference type="GO" id="GO:0009073">
    <property type="term" value="P:aromatic amino acid family biosynthetic process"/>
    <property type="evidence" value="ECO:0007669"/>
    <property type="project" value="InterPro"/>
</dbReference>
<evidence type="ECO:0000313" key="6">
    <source>
        <dbReference type="Proteomes" id="UP000185999"/>
    </source>
</evidence>
<feature type="binding site" evidence="3">
    <location>
        <position position="395"/>
    </location>
    <ligand>
        <name>Mn(2+)</name>
        <dbReference type="ChEBI" id="CHEBI:29035"/>
    </ligand>
</feature>
<evidence type="ECO:0000256" key="4">
    <source>
        <dbReference type="RuleBase" id="RU363071"/>
    </source>
</evidence>
<dbReference type="SUPFAM" id="SSF51569">
    <property type="entry name" value="Aldolase"/>
    <property type="match status" value="1"/>
</dbReference>
<evidence type="ECO:0000256" key="3">
    <source>
        <dbReference type="PIRSR" id="PIRSR602480-1"/>
    </source>
</evidence>
<keyword evidence="3" id="KW-0464">Manganese</keyword>
<dbReference type="PANTHER" id="PTHR21337">
    <property type="entry name" value="PHOSPHO-2-DEHYDRO-3-DEOXYHEPTONATE ALDOLASE 1, 2"/>
    <property type="match status" value="1"/>
</dbReference>
<keyword evidence="2 4" id="KW-0808">Transferase</keyword>
<feature type="binding site" evidence="3">
    <location>
        <position position="321"/>
    </location>
    <ligand>
        <name>phosphoenolpyruvate</name>
        <dbReference type="ChEBI" id="CHEBI:58702"/>
    </ligand>
</feature>
<dbReference type="RefSeq" id="WP_054340147.1">
    <property type="nucleotide sequence ID" value="NZ_FTOE01000005.1"/>
</dbReference>
<keyword evidence="3" id="KW-0104">Cadmium</keyword>
<feature type="binding site" evidence="3">
    <location>
        <position position="290"/>
    </location>
    <ligand>
        <name>phosphoenolpyruvate</name>
        <dbReference type="ChEBI" id="CHEBI:58702"/>
    </ligand>
</feature>
<keyword evidence="6" id="KW-1185">Reference proteome</keyword>
<feature type="binding site" evidence="3">
    <location>
        <position position="107"/>
    </location>
    <ligand>
        <name>phosphoenolpyruvate</name>
        <dbReference type="ChEBI" id="CHEBI:58702"/>
    </ligand>
</feature>
<dbReference type="Pfam" id="PF01474">
    <property type="entry name" value="DAHP_synth_2"/>
    <property type="match status" value="1"/>
</dbReference>
<dbReference type="Proteomes" id="UP000185999">
    <property type="component" value="Unassembled WGS sequence"/>
</dbReference>
<comment type="cofactor">
    <cofactor evidence="3">
        <name>Mn(2+)</name>
        <dbReference type="ChEBI" id="CHEBI:29035"/>
    </cofactor>
    <cofactor evidence="3">
        <name>Co(2+)</name>
        <dbReference type="ChEBI" id="CHEBI:48828"/>
    </cofactor>
    <cofactor evidence="3">
        <name>Cd(2+)</name>
        <dbReference type="ChEBI" id="CHEBI:48775"/>
    </cofactor>
    <text evidence="3">Binds 1 divalent cation per subunit. The enzyme is active with manganese, cobalt or cadmium ions.</text>
</comment>
<dbReference type="Gene3D" id="3.20.20.70">
    <property type="entry name" value="Aldolase class I"/>
    <property type="match status" value="1"/>
</dbReference>
<dbReference type="OrthoDB" id="9766852at2"/>
<evidence type="ECO:0000256" key="2">
    <source>
        <dbReference type="ARBA" id="ARBA00022679"/>
    </source>
</evidence>
<dbReference type="STRING" id="619304.SAMN05421760_10589"/>
<feature type="binding site" evidence="3">
    <location>
        <position position="425"/>
    </location>
    <ligand>
        <name>Mn(2+)</name>
        <dbReference type="ChEBI" id="CHEBI:29035"/>
    </ligand>
</feature>
<dbReference type="InterPro" id="IPR013785">
    <property type="entry name" value="Aldolase_TIM"/>
</dbReference>
<sequence>MTIWTPNSWRNKPIVQQPTYPDPEQVRVVEQQLAAFPPLVFAGEIRSLHKKLGQVAEGKAFLLQGGDCAETFSEFNANKIRDTFKVLLQMSVVMTFAGSVPVIKVGRMAGQFAKPRSSDVETKDGVTLPTYRGDIINDNAFTPEARIPDPERLLKAYHQSTSTLNLLRAFAQGGFADLNQVHRWNLGFVESSPLGEKYQHMADQIDQTLSFMESCGIHAENTPQIKETSIYTSHEALLLGYEEALTRQDSLTQDWYDCSAHMLWIGDRTRQADHAHVEFLRGVKNPIGIKVGPSTVPDELIRLIDILNPANEPGRLTLIARMGAHQITEKLPPLIRAVKKEGRHVVWSSDPMHGNTMTASSGYKTRSVDAILAEIQGFFAVHSAEGTHAGGVHLEMTGNNVTECIGGAFQITEEGLAHQYDTFCDPRLNGEQALELAFLITDTMKAARNHT</sequence>
<comment type="catalytic activity">
    <reaction evidence="4">
        <text>D-erythrose 4-phosphate + phosphoenolpyruvate + H2O = 7-phospho-2-dehydro-3-deoxy-D-arabino-heptonate + phosphate</text>
        <dbReference type="Rhea" id="RHEA:14717"/>
        <dbReference type="ChEBI" id="CHEBI:15377"/>
        <dbReference type="ChEBI" id="CHEBI:16897"/>
        <dbReference type="ChEBI" id="CHEBI:43474"/>
        <dbReference type="ChEBI" id="CHEBI:58394"/>
        <dbReference type="ChEBI" id="CHEBI:58702"/>
        <dbReference type="EC" id="2.5.1.54"/>
    </reaction>
</comment>
<evidence type="ECO:0000256" key="1">
    <source>
        <dbReference type="ARBA" id="ARBA00008911"/>
    </source>
</evidence>
<dbReference type="AlphaFoldDB" id="A0A1N7M1U8"/>
<comment type="similarity">
    <text evidence="1 4">Belongs to the class-II DAHP synthase family.</text>
</comment>
<accession>A0A1N7M1U8</accession>
<dbReference type="InterPro" id="IPR002480">
    <property type="entry name" value="DAHP_synth_2"/>
</dbReference>
<evidence type="ECO:0000313" key="5">
    <source>
        <dbReference type="EMBL" id="SIS80065.1"/>
    </source>
</evidence>
<name>A0A1N7M1U8_9GAMM</name>
<gene>
    <name evidence="5" type="ORF">SAMN05421760_10589</name>
</gene>
<proteinExistence type="inferred from homology"/>
<dbReference type="GO" id="GO:0003849">
    <property type="term" value="F:3-deoxy-7-phosphoheptulonate synthase activity"/>
    <property type="evidence" value="ECO:0007669"/>
    <property type="project" value="UniProtKB-EC"/>
</dbReference>
<dbReference type="EC" id="2.5.1.54" evidence="4"/>
<dbReference type="EMBL" id="FTOE01000005">
    <property type="protein sequence ID" value="SIS80065.1"/>
    <property type="molecule type" value="Genomic_DNA"/>
</dbReference>
<feature type="binding site" evidence="3">
    <location>
        <position position="68"/>
    </location>
    <ligand>
        <name>Mn(2+)</name>
        <dbReference type="ChEBI" id="CHEBI:29035"/>
    </ligand>
</feature>
<reference evidence="6" key="1">
    <citation type="submission" date="2017-01" db="EMBL/GenBank/DDBJ databases">
        <authorList>
            <person name="Varghese N."/>
            <person name="Submissions S."/>
        </authorList>
    </citation>
    <scope>NUCLEOTIDE SEQUENCE [LARGE SCALE GENOMIC DNA]</scope>
    <source>
        <strain evidence="6">DSM 22306</strain>
    </source>
</reference>
<organism evidence="5 6">
    <name type="scientific">Neptunomonas antarctica</name>
    <dbReference type="NCBI Taxonomy" id="619304"/>
    <lineage>
        <taxon>Bacteria</taxon>
        <taxon>Pseudomonadati</taxon>
        <taxon>Pseudomonadota</taxon>
        <taxon>Gammaproteobacteria</taxon>
        <taxon>Oceanospirillales</taxon>
        <taxon>Oceanospirillaceae</taxon>
        <taxon>Neptunomonas</taxon>
    </lineage>
</organism>
<protein>
    <recommendedName>
        <fullName evidence="4">Phospho-2-dehydro-3-deoxyheptonate aldolase</fullName>
        <ecNumber evidence="4">2.5.1.54</ecNumber>
    </recommendedName>
</protein>
<dbReference type="NCBIfam" id="TIGR01358">
    <property type="entry name" value="DAHP_synth_II"/>
    <property type="match status" value="1"/>
</dbReference>
<keyword evidence="3" id="KW-0170">Cobalt</keyword>